<dbReference type="InterPro" id="IPR029044">
    <property type="entry name" value="Nucleotide-diphossugar_trans"/>
</dbReference>
<dbReference type="Pfam" id="PF00535">
    <property type="entry name" value="Glycos_transf_2"/>
    <property type="match status" value="2"/>
</dbReference>
<keyword evidence="1" id="KW-0472">Membrane</keyword>
<dbReference type="Gene3D" id="3.90.550.10">
    <property type="entry name" value="Spore Coat Polysaccharide Biosynthesis Protein SpsA, Chain A"/>
    <property type="match status" value="2"/>
</dbReference>
<evidence type="ECO:0000313" key="4">
    <source>
        <dbReference type="Proteomes" id="UP000275199"/>
    </source>
</evidence>
<feature type="domain" description="Glycosyltransferase 2-like" evidence="2">
    <location>
        <begin position="59"/>
        <end position="191"/>
    </location>
</feature>
<dbReference type="Proteomes" id="UP000275199">
    <property type="component" value="Unassembled WGS sequence"/>
</dbReference>
<feature type="domain" description="Glycosyltransferase 2-like" evidence="2">
    <location>
        <begin position="803"/>
        <end position="926"/>
    </location>
</feature>
<dbReference type="SUPFAM" id="SSF53448">
    <property type="entry name" value="Nucleotide-diphospho-sugar transferases"/>
    <property type="match status" value="2"/>
</dbReference>
<dbReference type="CDD" id="cd00761">
    <property type="entry name" value="Glyco_tranf_GTA_type"/>
    <property type="match status" value="1"/>
</dbReference>
<organism evidence="3 4">
    <name type="scientific">Pseudomonas neustonica</name>
    <dbReference type="NCBI Taxonomy" id="2487346"/>
    <lineage>
        <taxon>Bacteria</taxon>
        <taxon>Pseudomonadati</taxon>
        <taxon>Pseudomonadota</taxon>
        <taxon>Gammaproteobacteria</taxon>
        <taxon>Pseudomonadales</taxon>
        <taxon>Pseudomonadaceae</taxon>
        <taxon>Pseudomonas</taxon>
    </lineage>
</organism>
<protein>
    <submittedName>
        <fullName evidence="3">Glycosyltransferase</fullName>
    </submittedName>
</protein>
<name>A0ABX9XHR1_9PSED</name>
<reference evidence="3 4" key="1">
    <citation type="submission" date="2018-11" db="EMBL/GenBank/DDBJ databases">
        <authorList>
            <person name="Jang G.I."/>
            <person name="Hwang C.Y."/>
        </authorList>
    </citation>
    <scope>NUCLEOTIDE SEQUENCE [LARGE SCALE GENOMIC DNA]</scope>
    <source>
        <strain evidence="3 4">SSM26</strain>
    </source>
</reference>
<keyword evidence="1" id="KW-1003">Cell membrane</keyword>
<comment type="caution">
    <text evidence="3">The sequence shown here is derived from an EMBL/GenBank/DDBJ whole genome shotgun (WGS) entry which is preliminary data.</text>
</comment>
<keyword evidence="4" id="KW-1185">Reference proteome</keyword>
<keyword evidence="1" id="KW-0997">Cell inner membrane</keyword>
<dbReference type="InterPro" id="IPR001173">
    <property type="entry name" value="Glyco_trans_2-like"/>
</dbReference>
<dbReference type="PANTHER" id="PTHR22916:SF3">
    <property type="entry name" value="UDP-GLCNAC:BETAGAL BETA-1,3-N-ACETYLGLUCOSAMINYLTRANSFERASE-LIKE PROTEIN 1"/>
    <property type="match status" value="1"/>
</dbReference>
<evidence type="ECO:0000259" key="2">
    <source>
        <dbReference type="Pfam" id="PF00535"/>
    </source>
</evidence>
<evidence type="ECO:0000313" key="3">
    <source>
        <dbReference type="EMBL" id="ROZ84456.1"/>
    </source>
</evidence>
<gene>
    <name evidence="3" type="ORF">EF096_10705</name>
</gene>
<proteinExistence type="predicted"/>
<dbReference type="PANTHER" id="PTHR22916">
    <property type="entry name" value="GLYCOSYLTRANSFERASE"/>
    <property type="match status" value="1"/>
</dbReference>
<accession>A0ABX9XHR1</accession>
<evidence type="ECO:0000256" key="1">
    <source>
        <dbReference type="ARBA" id="ARBA00022519"/>
    </source>
</evidence>
<dbReference type="EMBL" id="RKKU01000011">
    <property type="protein sequence ID" value="ROZ84456.1"/>
    <property type="molecule type" value="Genomic_DNA"/>
</dbReference>
<sequence length="1023" mass="114662">MSAQTPISDSTKAKSLVPTLPASNYQRTAPKQLSVGLSSRNISCSKAVSQVARDAQVIIAIALHNQRDHLPAALESAMRQTLFQSGEACVVILDDQSTDDWKEACRITLEHPGVVVLHGNCGTAARARNALLDYVDDHLPRAEWVARLDADDVLAAEDSLETLVAEGNASGAQYVIGSNYLRMGQSTLSRINVADKALLLNRTRLLAFIQAFCLGDQEQELPSCNLILRTQSSIRYPDIRSAEDHWLVASLLVFKPEKGAVVGTPIYCYYSLSGQVTSENRIKQEWARQRFRLARAVERWVAILDEGLPVLGFGLEGVVTLENSQVVKRFYPWGMTWAEATKLAERLRSAPSTIAPHLSWEGSAGGAIRCRYDWKDYRELPEFLPEDRVFAFLADCFNAGLVVSNVSRANLRLTHAGRLVNIDIGSDIVPFSVPRFVDSAARLYAIGVLGYRDQELVRRESTIPQHQSLKGLPGFESFFGRLVCALHDVESPKDEPEAFYLDSETTLLIKACAQDADVLRPQVEHIVSQLGYPSRFRRICLAVDTFEGPFLREYSSGSLKDVLAIAERLKAEGVIDAVLISPNTESIIRDVYSRWFANETVLDTHTSGRAPLYPQLWAFEQIDTQFVLQCDSDVLIGRCDVRHDYLVDMKHACSDPGVLSVGFNIPQSKSGFNPYSSPAGGHVPEVRFCLLDLKKLFKQLPIPNPSAAGKFELTWHRAVERLQPKAGLASLRGGDSRSFYIHPRNEDKACINLPLLRDLIGQGLVPDGQKNHFDLVPDAHWRYPVRAESVVFLLKGRDTPVEKLKRCLDSLRKQRSQAFGIILIEDGGSVAWQARIPSLLRDLLARTTLIRREQRQGYMPNFIEAIERICTNPESLIVVLDQDDALMSSRVVERLHEEVAAGADLINGTMFRPSKPAQLYTPVYDSARRHGGGNVWAHMRAFRKSLFDRVPKSYFRDRDGEWIDMVSDYATMLPMSELAERPVHIDDIYCYYHDREDYSSSRKEEAFRVLSDIFTMPSLQGEP</sequence>